<dbReference type="PRINTS" id="PR00727">
    <property type="entry name" value="LEADERPTASE"/>
</dbReference>
<dbReference type="GO" id="GO:0042720">
    <property type="term" value="C:mitochondrial inner membrane peptidase complex"/>
    <property type="evidence" value="ECO:0007669"/>
    <property type="project" value="InterPro"/>
</dbReference>
<proteinExistence type="inferred from homology"/>
<accession>A0A9P6VL54</accession>
<dbReference type="GO" id="GO:0006627">
    <property type="term" value="P:protein processing involved in protein targeting to mitochondrion"/>
    <property type="evidence" value="ECO:0007669"/>
    <property type="project" value="InterPro"/>
</dbReference>
<dbReference type="Proteomes" id="UP000785200">
    <property type="component" value="Unassembled WGS sequence"/>
</dbReference>
<keyword evidence="4 14" id="KW-0645">Protease</keyword>
<feature type="active site" evidence="11">
    <location>
        <position position="122"/>
    </location>
</feature>
<dbReference type="PANTHER" id="PTHR46041:SF2">
    <property type="entry name" value="MITOCHONDRIAL INNER MEMBRANE PROTEASE SUBUNIT 2"/>
    <property type="match status" value="1"/>
</dbReference>
<keyword evidence="7" id="KW-0378">Hydrolase</keyword>
<dbReference type="InterPro" id="IPR019533">
    <property type="entry name" value="Peptidase_S26"/>
</dbReference>
<evidence type="ECO:0000256" key="12">
    <source>
        <dbReference type="SAM" id="Phobius"/>
    </source>
</evidence>
<dbReference type="OrthoDB" id="9996127at2759"/>
<dbReference type="Gene3D" id="2.10.109.10">
    <property type="entry name" value="Umud Fragment, subunit A"/>
    <property type="match status" value="1"/>
</dbReference>
<evidence type="ECO:0000256" key="5">
    <source>
        <dbReference type="ARBA" id="ARBA00022692"/>
    </source>
</evidence>
<keyword evidence="6" id="KW-0999">Mitochondrion inner membrane</keyword>
<comment type="similarity">
    <text evidence="2">Belongs to the peptidase S26 family. IMP2 subfamily.</text>
</comment>
<evidence type="ECO:0000256" key="7">
    <source>
        <dbReference type="ARBA" id="ARBA00022801"/>
    </source>
</evidence>
<keyword evidence="5 12" id="KW-0812">Transmembrane</keyword>
<evidence type="ECO:0000259" key="13">
    <source>
        <dbReference type="Pfam" id="PF10502"/>
    </source>
</evidence>
<keyword evidence="9" id="KW-0496">Mitochondrion</keyword>
<feature type="transmembrane region" description="Helical" evidence="12">
    <location>
        <begin position="21"/>
        <end position="40"/>
    </location>
</feature>
<dbReference type="EMBL" id="VNKQ01000006">
    <property type="protein sequence ID" value="KAG0650286.1"/>
    <property type="molecule type" value="Genomic_DNA"/>
</dbReference>
<reference evidence="14" key="1">
    <citation type="submission" date="2019-07" db="EMBL/GenBank/DDBJ databases">
        <title>Hyphodiscus hymeniophilus genome sequencing and assembly.</title>
        <authorList>
            <person name="Kramer G."/>
            <person name="Nodwell J."/>
        </authorList>
    </citation>
    <scope>NUCLEOTIDE SEQUENCE</scope>
    <source>
        <strain evidence="14">ATCC 34498</strain>
    </source>
</reference>
<sequence length="214" mass="24409">MATRRIASLFGRSSNSRHFLYGSRYVLISFVTWIPAIIFFNEHVGEVGIINGPSMYPYLNTSYNESIAKDLCWINKYNPTGNLQRGMIVAFRFVPISLSPCSTAHSFSLRNRSPESGRVAIKRIIALEGDEVQTRAPYPFPRAAVPPGHVWVEGDNRDRHKTLDSMRYGPISMNLITGKVTHVLWPWKSAGPIPWWQFKGRTKVFKARKEEPLE</sequence>
<keyword evidence="10 12" id="KW-0472">Membrane</keyword>
<evidence type="ECO:0000256" key="4">
    <source>
        <dbReference type="ARBA" id="ARBA00022670"/>
    </source>
</evidence>
<evidence type="ECO:0000256" key="6">
    <source>
        <dbReference type="ARBA" id="ARBA00022792"/>
    </source>
</evidence>
<dbReference type="AlphaFoldDB" id="A0A9P6VL54"/>
<feature type="active site" evidence="11">
    <location>
        <position position="54"/>
    </location>
</feature>
<dbReference type="SUPFAM" id="SSF51306">
    <property type="entry name" value="LexA/Signal peptidase"/>
    <property type="match status" value="1"/>
</dbReference>
<dbReference type="InterPro" id="IPR036286">
    <property type="entry name" value="LexA/Signal_pep-like_sf"/>
</dbReference>
<evidence type="ECO:0000256" key="10">
    <source>
        <dbReference type="ARBA" id="ARBA00023136"/>
    </source>
</evidence>
<dbReference type="PANTHER" id="PTHR46041">
    <property type="entry name" value="MITOCHONDRIAL INNER MEMBRANE PROTEASE SUBUNIT 2"/>
    <property type="match status" value="1"/>
</dbReference>
<name>A0A9P6VL54_9HELO</name>
<feature type="domain" description="Peptidase S26" evidence="13">
    <location>
        <begin position="29"/>
        <end position="135"/>
    </location>
</feature>
<dbReference type="GO" id="GO:0006465">
    <property type="term" value="P:signal peptide processing"/>
    <property type="evidence" value="ECO:0007669"/>
    <property type="project" value="InterPro"/>
</dbReference>
<evidence type="ECO:0000256" key="11">
    <source>
        <dbReference type="PIRSR" id="PIRSR600223-1"/>
    </source>
</evidence>
<evidence type="ECO:0000313" key="15">
    <source>
        <dbReference type="Proteomes" id="UP000785200"/>
    </source>
</evidence>
<keyword evidence="8 12" id="KW-1133">Transmembrane helix</keyword>
<dbReference type="GO" id="GO:0004252">
    <property type="term" value="F:serine-type endopeptidase activity"/>
    <property type="evidence" value="ECO:0007669"/>
    <property type="project" value="InterPro"/>
</dbReference>
<dbReference type="InterPro" id="IPR000223">
    <property type="entry name" value="Pept_S26A_signal_pept_1"/>
</dbReference>
<dbReference type="Pfam" id="PF10502">
    <property type="entry name" value="Peptidase_S26"/>
    <property type="match status" value="1"/>
</dbReference>
<organism evidence="14 15">
    <name type="scientific">Hyphodiscus hymeniophilus</name>
    <dbReference type="NCBI Taxonomy" id="353542"/>
    <lineage>
        <taxon>Eukaryota</taxon>
        <taxon>Fungi</taxon>
        <taxon>Dikarya</taxon>
        <taxon>Ascomycota</taxon>
        <taxon>Pezizomycotina</taxon>
        <taxon>Leotiomycetes</taxon>
        <taxon>Helotiales</taxon>
        <taxon>Hyphodiscaceae</taxon>
        <taxon>Hyphodiscus</taxon>
    </lineage>
</organism>
<protein>
    <recommendedName>
        <fullName evidence="3">Mitochondrial inner membrane protease subunit 2</fullName>
    </recommendedName>
</protein>
<comment type="subcellular location">
    <subcellularLocation>
        <location evidence="1">Mitochondrion inner membrane</location>
        <topology evidence="1">Single-pass membrane protein</topology>
    </subcellularLocation>
</comment>
<dbReference type="CDD" id="cd06530">
    <property type="entry name" value="S26_SPase_I"/>
    <property type="match status" value="1"/>
</dbReference>
<comment type="caution">
    <text evidence="14">The sequence shown here is derived from an EMBL/GenBank/DDBJ whole genome shotgun (WGS) entry which is preliminary data.</text>
</comment>
<evidence type="ECO:0000256" key="8">
    <source>
        <dbReference type="ARBA" id="ARBA00022989"/>
    </source>
</evidence>
<dbReference type="InterPro" id="IPR037730">
    <property type="entry name" value="IMP2"/>
</dbReference>
<keyword evidence="15" id="KW-1185">Reference proteome</keyword>
<evidence type="ECO:0000256" key="9">
    <source>
        <dbReference type="ARBA" id="ARBA00023128"/>
    </source>
</evidence>
<gene>
    <name evidence="14" type="ORF">D0Z07_3278</name>
</gene>
<evidence type="ECO:0000256" key="2">
    <source>
        <dbReference type="ARBA" id="ARBA00007066"/>
    </source>
</evidence>
<evidence type="ECO:0000256" key="1">
    <source>
        <dbReference type="ARBA" id="ARBA00004434"/>
    </source>
</evidence>
<evidence type="ECO:0000313" key="14">
    <source>
        <dbReference type="EMBL" id="KAG0650286.1"/>
    </source>
</evidence>
<evidence type="ECO:0000256" key="3">
    <source>
        <dbReference type="ARBA" id="ARBA00013650"/>
    </source>
</evidence>